<dbReference type="InterPro" id="IPR036719">
    <property type="entry name" value="Neuro-gated_channel_TM_sf"/>
</dbReference>
<evidence type="ECO:0000313" key="9">
    <source>
        <dbReference type="EMBL" id="KAL3861879.1"/>
    </source>
</evidence>
<dbReference type="Pfam" id="PF02931">
    <property type="entry name" value="Neur_chan_LBD"/>
    <property type="match status" value="1"/>
</dbReference>
<feature type="transmembrane region" description="Helical" evidence="5">
    <location>
        <begin position="220"/>
        <end position="240"/>
    </location>
</feature>
<dbReference type="Pfam" id="PF02932">
    <property type="entry name" value="Neur_chan_memb"/>
    <property type="match status" value="1"/>
</dbReference>
<keyword evidence="4 5" id="KW-0472">Membrane</keyword>
<dbReference type="SUPFAM" id="SSF63712">
    <property type="entry name" value="Nicotinic receptor ligand binding domain-like"/>
    <property type="match status" value="1"/>
</dbReference>
<dbReference type="FunFam" id="2.70.170.10:FF:000028">
    <property type="entry name" value="AcetylCholine Receptor"/>
    <property type="match status" value="1"/>
</dbReference>
<dbReference type="AlphaFoldDB" id="A0ABD3VL37"/>
<dbReference type="Gene3D" id="2.70.170.10">
    <property type="entry name" value="Neurotransmitter-gated ion-channel ligand-binding domain"/>
    <property type="match status" value="1"/>
</dbReference>
<dbReference type="CDD" id="cd19051">
    <property type="entry name" value="LGIC_TM_cation"/>
    <property type="match status" value="1"/>
</dbReference>
<evidence type="ECO:0000313" key="10">
    <source>
        <dbReference type="Proteomes" id="UP001634394"/>
    </source>
</evidence>
<evidence type="ECO:0000256" key="5">
    <source>
        <dbReference type="SAM" id="Phobius"/>
    </source>
</evidence>
<comment type="subcellular location">
    <subcellularLocation>
        <location evidence="1">Membrane</location>
        <topology evidence="1">Multi-pass membrane protein</topology>
    </subcellularLocation>
</comment>
<gene>
    <name evidence="8" type="ORF">ACJMK2_007880</name>
    <name evidence="9" type="ORF">ACJMK2_007893</name>
</gene>
<evidence type="ECO:0000256" key="4">
    <source>
        <dbReference type="ARBA" id="ARBA00023136"/>
    </source>
</evidence>
<keyword evidence="10" id="KW-1185">Reference proteome</keyword>
<dbReference type="InterPro" id="IPR006029">
    <property type="entry name" value="Neurotrans-gated_channel_TM"/>
</dbReference>
<feature type="transmembrane region" description="Helical" evidence="5">
    <location>
        <begin position="252"/>
        <end position="271"/>
    </location>
</feature>
<keyword evidence="2 5" id="KW-0812">Transmembrane</keyword>
<feature type="transmembrane region" description="Helical" evidence="5">
    <location>
        <begin position="374"/>
        <end position="393"/>
    </location>
</feature>
<dbReference type="Gene3D" id="1.20.58.390">
    <property type="entry name" value="Neurotransmitter-gated ion-channel transmembrane domain"/>
    <property type="match status" value="1"/>
</dbReference>
<sequence length="396" mass="45361">MAVFWIATTDSSRTDSMKELEKTLLTNYSKKFRPGLDYLGPLHVNMSANLVNLNGIDAVKGVISVVMSFEVIWRDERLKWDPIQYDNISYIHLPSDDLWIPPLILTNPTETITNLAGINFKVIVFPDGTITWLPAEIIDASCFINSTMFPFDTQECFPQFVPWGYTLADIYVYTDAFPVGTAYYSENGEWEYIKSTQNYGYHSTLPFVSFGLCFKRRHQYYLINLIVPIVIVDVLNNMVFLLPCESGERISFSITVLLSYVVFLTMFTDFIPRNALAMSLMCYYILYVLVGSFMIALANIASIRVYHATRPIPTWLKYLFCRCSRNKIVASDSVTGNEPEVLDTKASKYKHNNNSNDNAGGDLSWMKIASLLDRIFICVFIIYNVTLNVYYFTHII</sequence>
<evidence type="ECO:0000256" key="2">
    <source>
        <dbReference type="ARBA" id="ARBA00022692"/>
    </source>
</evidence>
<comment type="caution">
    <text evidence="8">The sequence shown here is derived from an EMBL/GenBank/DDBJ whole genome shotgun (WGS) entry which is preliminary data.</text>
</comment>
<dbReference type="CDD" id="cd18989">
    <property type="entry name" value="LGIC_ECD_cation"/>
    <property type="match status" value="1"/>
</dbReference>
<dbReference type="InterPro" id="IPR036734">
    <property type="entry name" value="Neur_chan_lig-bd_sf"/>
</dbReference>
<proteinExistence type="predicted"/>
<dbReference type="EMBL" id="JBJQND010000011">
    <property type="protein sequence ID" value="KAL3861866.1"/>
    <property type="molecule type" value="Genomic_DNA"/>
</dbReference>
<evidence type="ECO:0000256" key="1">
    <source>
        <dbReference type="ARBA" id="ARBA00004141"/>
    </source>
</evidence>
<evidence type="ECO:0000256" key="3">
    <source>
        <dbReference type="ARBA" id="ARBA00022989"/>
    </source>
</evidence>
<dbReference type="SUPFAM" id="SSF90112">
    <property type="entry name" value="Neurotransmitter-gated ion-channel transmembrane pore"/>
    <property type="match status" value="1"/>
</dbReference>
<dbReference type="InterPro" id="IPR006201">
    <property type="entry name" value="Neur_channel"/>
</dbReference>
<feature type="domain" description="Neurotransmitter-gated ion-channel ligand-binding" evidence="6">
    <location>
        <begin position="19"/>
        <end position="217"/>
    </location>
</feature>
<keyword evidence="3 5" id="KW-1133">Transmembrane helix</keyword>
<dbReference type="PRINTS" id="PR00252">
    <property type="entry name" value="NRIONCHANNEL"/>
</dbReference>
<evidence type="ECO:0000313" key="8">
    <source>
        <dbReference type="EMBL" id="KAL3861866.1"/>
    </source>
</evidence>
<dbReference type="EMBL" id="JBJQND010000011">
    <property type="protein sequence ID" value="KAL3861879.1"/>
    <property type="molecule type" value="Genomic_DNA"/>
</dbReference>
<dbReference type="GO" id="GO:0016020">
    <property type="term" value="C:membrane"/>
    <property type="evidence" value="ECO:0007669"/>
    <property type="project" value="UniProtKB-SubCell"/>
</dbReference>
<evidence type="ECO:0000259" key="6">
    <source>
        <dbReference type="Pfam" id="PF02931"/>
    </source>
</evidence>
<dbReference type="InterPro" id="IPR006202">
    <property type="entry name" value="Neur_chan_lig-bd"/>
</dbReference>
<protein>
    <submittedName>
        <fullName evidence="8">Uncharacterized protein</fullName>
    </submittedName>
</protein>
<dbReference type="InterPro" id="IPR038050">
    <property type="entry name" value="Neuro_actylchol_rec"/>
</dbReference>
<dbReference type="PANTHER" id="PTHR18945">
    <property type="entry name" value="NEUROTRANSMITTER GATED ION CHANNEL"/>
    <property type="match status" value="1"/>
</dbReference>
<evidence type="ECO:0000259" key="7">
    <source>
        <dbReference type="Pfam" id="PF02932"/>
    </source>
</evidence>
<dbReference type="Proteomes" id="UP001634394">
    <property type="component" value="Unassembled WGS sequence"/>
</dbReference>
<feature type="domain" description="Neurotransmitter-gated ion-channel transmembrane" evidence="7">
    <location>
        <begin position="225"/>
        <end position="333"/>
    </location>
</feature>
<reference evidence="8 10" key="1">
    <citation type="submission" date="2024-11" db="EMBL/GenBank/DDBJ databases">
        <title>Chromosome-level genome assembly of the freshwater bivalve Anodonta woodiana.</title>
        <authorList>
            <person name="Chen X."/>
        </authorList>
    </citation>
    <scope>NUCLEOTIDE SEQUENCE [LARGE SCALE GENOMIC DNA]</scope>
    <source>
        <strain evidence="8">MN2024</strain>
        <tissue evidence="8">Gills</tissue>
    </source>
</reference>
<organism evidence="8 10">
    <name type="scientific">Sinanodonta woodiana</name>
    <name type="common">Chinese pond mussel</name>
    <name type="synonym">Anodonta woodiana</name>
    <dbReference type="NCBI Taxonomy" id="1069815"/>
    <lineage>
        <taxon>Eukaryota</taxon>
        <taxon>Metazoa</taxon>
        <taxon>Spiralia</taxon>
        <taxon>Lophotrochozoa</taxon>
        <taxon>Mollusca</taxon>
        <taxon>Bivalvia</taxon>
        <taxon>Autobranchia</taxon>
        <taxon>Heteroconchia</taxon>
        <taxon>Palaeoheterodonta</taxon>
        <taxon>Unionida</taxon>
        <taxon>Unionoidea</taxon>
        <taxon>Unionidae</taxon>
        <taxon>Unioninae</taxon>
        <taxon>Sinanodonta</taxon>
    </lineage>
</organism>
<accession>A0ABD3VL37</accession>
<name>A0ABD3VL37_SINWO</name>
<feature type="transmembrane region" description="Helical" evidence="5">
    <location>
        <begin position="283"/>
        <end position="306"/>
    </location>
</feature>